<sequence length="72" mass="7795">MVLVGGEKPQIGGGQQGRQNDRAQKSEPHHPMTGLRPGFRLVGNRSGDALATIDIGRYLHGTAQLPEFCGQW</sequence>
<gene>
    <name evidence="2" type="ORF">NHU_00128</name>
</gene>
<dbReference type="AlphaFoldDB" id="A0A0D6AXZ4"/>
<dbReference type="GO" id="GO:0016301">
    <property type="term" value="F:kinase activity"/>
    <property type="evidence" value="ECO:0007669"/>
    <property type="project" value="UniProtKB-KW"/>
</dbReference>
<evidence type="ECO:0000313" key="2">
    <source>
        <dbReference type="EMBL" id="BAQ67299.1"/>
    </source>
</evidence>
<reference evidence="2 3" key="1">
    <citation type="submission" date="2015-02" db="EMBL/GenBank/DDBJ databases">
        <title>Genome sequene of Rhodovulum sulfidophilum DSM 2351.</title>
        <authorList>
            <person name="Nagao N."/>
        </authorList>
    </citation>
    <scope>NUCLEOTIDE SEQUENCE [LARGE SCALE GENOMIC DNA]</scope>
    <source>
        <strain evidence="2 3">DSM 2351</strain>
    </source>
</reference>
<evidence type="ECO:0000256" key="1">
    <source>
        <dbReference type="SAM" id="MobiDB-lite"/>
    </source>
</evidence>
<proteinExistence type="predicted"/>
<feature type="compositionally biased region" description="Basic and acidic residues" evidence="1">
    <location>
        <begin position="19"/>
        <end position="30"/>
    </location>
</feature>
<protein>
    <submittedName>
        <fullName evidence="2">Putative two-component sensor histidine kinase/response regulator hybrid protein</fullName>
    </submittedName>
</protein>
<name>A0A0D6AXZ4_RHOSU</name>
<dbReference type="KEGG" id="rsu:NHU_00128"/>
<dbReference type="EMBL" id="AP014800">
    <property type="protein sequence ID" value="BAQ67299.1"/>
    <property type="molecule type" value="Genomic_DNA"/>
</dbReference>
<organism evidence="2 3">
    <name type="scientific">Rhodovulum sulfidophilum</name>
    <name type="common">Rhodobacter sulfidophilus</name>
    <dbReference type="NCBI Taxonomy" id="35806"/>
    <lineage>
        <taxon>Bacteria</taxon>
        <taxon>Pseudomonadati</taxon>
        <taxon>Pseudomonadota</taxon>
        <taxon>Alphaproteobacteria</taxon>
        <taxon>Rhodobacterales</taxon>
        <taxon>Paracoccaceae</taxon>
        <taxon>Rhodovulum</taxon>
    </lineage>
</organism>
<keyword evidence="2" id="KW-0808">Transferase</keyword>
<keyword evidence="2" id="KW-0418">Kinase</keyword>
<evidence type="ECO:0000313" key="3">
    <source>
        <dbReference type="Proteomes" id="UP000064912"/>
    </source>
</evidence>
<dbReference type="Proteomes" id="UP000064912">
    <property type="component" value="Chromosome"/>
</dbReference>
<accession>A0A0D6AXZ4</accession>
<feature type="region of interest" description="Disordered" evidence="1">
    <location>
        <begin position="1"/>
        <end position="41"/>
    </location>
</feature>